<protein>
    <submittedName>
        <fullName evidence="1">Head protein</fullName>
    </submittedName>
</protein>
<evidence type="ECO:0000313" key="1">
    <source>
        <dbReference type="EMBL" id="DAD79988.1"/>
    </source>
</evidence>
<accession>A0A8S5MCN2</accession>
<organism evidence="1">
    <name type="scientific">Podoviridae sp. cty0j11</name>
    <dbReference type="NCBI Taxonomy" id="2826592"/>
    <lineage>
        <taxon>Viruses</taxon>
        <taxon>Duplodnaviria</taxon>
        <taxon>Heunggongvirae</taxon>
        <taxon>Uroviricota</taxon>
        <taxon>Caudoviricetes</taxon>
    </lineage>
</organism>
<dbReference type="Pfam" id="PF25622">
    <property type="entry name" value="Phi29_MCP"/>
    <property type="match status" value="1"/>
</dbReference>
<dbReference type="Gene3D" id="2.60.40.1080">
    <property type="match status" value="1"/>
</dbReference>
<reference evidence="1" key="1">
    <citation type="journal article" date="2021" name="Proc. Natl. Acad. Sci. U.S.A.">
        <title>A Catalog of Tens of Thousands of Viruses from Human Metagenomes Reveals Hidden Associations with Chronic Diseases.</title>
        <authorList>
            <person name="Tisza M.J."/>
            <person name="Buck C.B."/>
        </authorList>
    </citation>
    <scope>NUCLEOTIDE SEQUENCE</scope>
    <source>
        <strain evidence="1">Cty0j11</strain>
    </source>
</reference>
<sequence>MPSIPENKNLTASAADVVNSIRSEVGGTFADQVPAAINEGQVLSDGTVATREMALGTLRQIGDVITTFQPLANAFLSALVNRIGRVIINSKMYSNPWAGFKRGLLEYGETIEELFVNIVQAQDFDPETAENEVFKRKIPDVRSAFHTMNYQKFYKTTVSNDQLRQAFLSFEGISDLIGKITEALYTSANYDEYLVMKYMLCYAMEHGAFHPVTIAQPTAANSNTVVTTLKATSEKLQFLSADYNQAGVYNHTPKGDQYFIMTADFSSIVDVETLARAFNIDKVTLMGHTVIVDQFTFTTSETARLQELLGTQYTALTASIFEDVPCVCVDRDFFMIFDNFQNMTEQYNGEGLYWNYWLHQWKTFSTSPFANAVIFTDETPAVSAVAVTPSALTMGKGTSTQFAATVTNAGFASTGVTWSISGQQSANTRIDGQGRLYIAQDESATTITVKATSVFDTSKSNTATVTVSAS</sequence>
<dbReference type="EMBL" id="BK014877">
    <property type="protein sequence ID" value="DAD79988.1"/>
    <property type="molecule type" value="Genomic_DNA"/>
</dbReference>
<name>A0A8S5MCN2_9CAUD</name>
<proteinExistence type="predicted"/>